<evidence type="ECO:0000256" key="1">
    <source>
        <dbReference type="ARBA" id="ARBA00001936"/>
    </source>
</evidence>
<reference evidence="11" key="1">
    <citation type="journal article" date="2019" name="Int. J. Syst. Evol. Microbiol.">
        <title>The Global Catalogue of Microorganisms (GCM) 10K type strain sequencing project: providing services to taxonomists for standard genome sequencing and annotation.</title>
        <authorList>
            <consortium name="The Broad Institute Genomics Platform"/>
            <consortium name="The Broad Institute Genome Sequencing Center for Infectious Disease"/>
            <person name="Wu L."/>
            <person name="Ma J."/>
        </authorList>
    </citation>
    <scope>NUCLEOTIDE SEQUENCE [LARGE SCALE GENOMIC DNA]</scope>
    <source>
        <strain evidence="11">JCM 17137</strain>
    </source>
</reference>
<evidence type="ECO:0000256" key="2">
    <source>
        <dbReference type="ARBA" id="ARBA00001946"/>
    </source>
</evidence>
<comment type="cofactor">
    <cofactor evidence="1">
        <name>Mn(2+)</name>
        <dbReference type="ChEBI" id="CHEBI:29035"/>
    </cofactor>
</comment>
<keyword evidence="4" id="KW-0479">Metal-binding</keyword>
<keyword evidence="7" id="KW-0460">Magnesium</keyword>
<evidence type="ECO:0000313" key="10">
    <source>
        <dbReference type="EMBL" id="GAA3736407.1"/>
    </source>
</evidence>
<keyword evidence="6" id="KW-0378">Hydrolase</keyword>
<feature type="domain" description="Endonuclease/exonuclease/phosphatase" evidence="9">
    <location>
        <begin position="4"/>
        <end position="220"/>
    </location>
</feature>
<dbReference type="PANTHER" id="PTHR15822:SF4">
    <property type="entry name" value="TYROSYL-DNA PHOSPHODIESTERASE 2"/>
    <property type="match status" value="1"/>
</dbReference>
<evidence type="ECO:0000256" key="8">
    <source>
        <dbReference type="ARBA" id="ARBA00023204"/>
    </source>
</evidence>
<evidence type="ECO:0000256" key="6">
    <source>
        <dbReference type="ARBA" id="ARBA00022801"/>
    </source>
</evidence>
<keyword evidence="8" id="KW-0234">DNA repair</keyword>
<organism evidence="10 11">
    <name type="scientific">Salinactinospora qingdaonensis</name>
    <dbReference type="NCBI Taxonomy" id="702744"/>
    <lineage>
        <taxon>Bacteria</taxon>
        <taxon>Bacillati</taxon>
        <taxon>Actinomycetota</taxon>
        <taxon>Actinomycetes</taxon>
        <taxon>Streptosporangiales</taxon>
        <taxon>Nocardiopsidaceae</taxon>
        <taxon>Salinactinospora</taxon>
    </lineage>
</organism>
<evidence type="ECO:0000313" key="11">
    <source>
        <dbReference type="Proteomes" id="UP001500908"/>
    </source>
</evidence>
<dbReference type="Gene3D" id="3.60.10.10">
    <property type="entry name" value="Endonuclease/exonuclease/phosphatase"/>
    <property type="match status" value="1"/>
</dbReference>
<dbReference type="PANTHER" id="PTHR15822">
    <property type="entry name" value="TRAF AND TNF RECEPTOR-ASSOCIATED PROTEIN"/>
    <property type="match status" value="1"/>
</dbReference>
<evidence type="ECO:0000256" key="4">
    <source>
        <dbReference type="ARBA" id="ARBA00022723"/>
    </source>
</evidence>
<comment type="caution">
    <text evidence="10">The sequence shown here is derived from an EMBL/GenBank/DDBJ whole genome shotgun (WGS) entry which is preliminary data.</text>
</comment>
<protein>
    <recommendedName>
        <fullName evidence="9">Endonuclease/exonuclease/phosphatase domain-containing protein</fullName>
    </recommendedName>
</protein>
<keyword evidence="11" id="KW-1185">Reference proteome</keyword>
<gene>
    <name evidence="10" type="ORF">GCM10022402_15710</name>
</gene>
<dbReference type="SUPFAM" id="SSF56219">
    <property type="entry name" value="DNase I-like"/>
    <property type="match status" value="1"/>
</dbReference>
<dbReference type="Pfam" id="PF03372">
    <property type="entry name" value="Exo_endo_phos"/>
    <property type="match status" value="1"/>
</dbReference>
<accession>A0ABP7FEB7</accession>
<proteinExistence type="predicted"/>
<dbReference type="InterPro" id="IPR036691">
    <property type="entry name" value="Endo/exonu/phosph_ase_sf"/>
</dbReference>
<comment type="cofactor">
    <cofactor evidence="2">
        <name>Mg(2+)</name>
        <dbReference type="ChEBI" id="CHEBI:18420"/>
    </cofactor>
</comment>
<keyword evidence="3" id="KW-0540">Nuclease</keyword>
<dbReference type="InterPro" id="IPR051547">
    <property type="entry name" value="TDP2-like"/>
</dbReference>
<sequence length="241" mass="26008">MRVLTYNVRGLRDDPRAVARVITACRPDVVCLQEAPRLAGWRAGRRALARATGLVPAVNARVGGTAVFVRPGLVVLRAEHRVLRRYPWLHTRAVAIAVLADGRHRLTVASLHLDLHAGARLRHMAQVEPHLRRLARRYGAPLVVAGDCNEGPGAPARRLLGLFLDDAAELAPWGEAATFTARRPRHRIDVVFADPGVAVVRAGVPTALVPSGALVAASDHRPVLAELTLPRWAGPRAADTP</sequence>
<evidence type="ECO:0000256" key="5">
    <source>
        <dbReference type="ARBA" id="ARBA00022763"/>
    </source>
</evidence>
<dbReference type="Proteomes" id="UP001500908">
    <property type="component" value="Unassembled WGS sequence"/>
</dbReference>
<dbReference type="InterPro" id="IPR005135">
    <property type="entry name" value="Endo/exonuclease/phosphatase"/>
</dbReference>
<name>A0ABP7FEB7_9ACTN</name>
<evidence type="ECO:0000256" key="3">
    <source>
        <dbReference type="ARBA" id="ARBA00022722"/>
    </source>
</evidence>
<dbReference type="EMBL" id="BAABDD010000005">
    <property type="protein sequence ID" value="GAA3736407.1"/>
    <property type="molecule type" value="Genomic_DNA"/>
</dbReference>
<keyword evidence="5" id="KW-0227">DNA damage</keyword>
<evidence type="ECO:0000259" key="9">
    <source>
        <dbReference type="Pfam" id="PF03372"/>
    </source>
</evidence>
<evidence type="ECO:0000256" key="7">
    <source>
        <dbReference type="ARBA" id="ARBA00022842"/>
    </source>
</evidence>
<dbReference type="RefSeq" id="WP_344968937.1">
    <property type="nucleotide sequence ID" value="NZ_BAABDD010000005.1"/>
</dbReference>